<dbReference type="Proteomes" id="UP001415857">
    <property type="component" value="Unassembled WGS sequence"/>
</dbReference>
<gene>
    <name evidence="3" type="ORF">L1049_026335</name>
</gene>
<dbReference type="PANTHER" id="PTHR46201:SF6">
    <property type="entry name" value="PHD FINGER PLANT-LIKE PROTEIN"/>
    <property type="match status" value="1"/>
</dbReference>
<keyword evidence="4" id="KW-1185">Reference proteome</keyword>
<proteinExistence type="predicted"/>
<sequence>MGFKDTSMWPRLNGSSQLKQRPFMRRSCYSAKLNRRTPETNVRCFLSKHACVPCPPSLLLSLTTWQILFQFDDLIAGTDSSPAVVALDVVEEDVTRSRSVYYDQCRVVGWSGHPVCRKGFHFIIRASGSPTEGYQKCSVCGDMLQLWDSRCKSCNSVITADDLEDWVYLQLEDTTHLLHGVIHSNGYGHLLTLNGREGGSKVLSGCDIMNFWDRLCLTLAVRKVSVMDASKKYGLEYRLLHAITRGHPWYGDWGYEFGAGSYALTLDTYHEAVYALSSMPLSCFLYQGRKPRTRLQAVIEFYQSLSDSDLVTLKDLFSFLLRLIHETHKPRAASKKSTFSNPNISCAWTRNDVEGVEQAMFKVLLAATGNSSWVTRRALKGAMCKVASPKLLNYCLKYLGGKVASNGMIVQTRCNPSSDAIEFRLELLSCVPSVTGLDSNYPPREHIIRDLKFLYDSILHPQTMVHYRPQPTGELMANSAAKLLDCKQFVKDYKPDKMSVANPFTIHFWCHVELADELKDDLVVPPELIVLPSNATVADLKSEATKAFQEVYAIFKRFQTKELLDYGPLNDSMTQIFGWIKWISPSTM</sequence>
<dbReference type="InterPro" id="IPR059080">
    <property type="entry name" value="WHD_PTC1"/>
</dbReference>
<feature type="domain" description="PTC1-like winged helix-turn-helix" evidence="2">
    <location>
        <begin position="348"/>
        <end position="426"/>
    </location>
</feature>
<evidence type="ECO:0000259" key="2">
    <source>
        <dbReference type="Pfam" id="PF25874"/>
    </source>
</evidence>
<dbReference type="InterPro" id="IPR057765">
    <property type="entry name" value="MS1-like_ubiquitin"/>
</dbReference>
<organism evidence="3 4">
    <name type="scientific">Liquidambar formosana</name>
    <name type="common">Formosan gum</name>
    <dbReference type="NCBI Taxonomy" id="63359"/>
    <lineage>
        <taxon>Eukaryota</taxon>
        <taxon>Viridiplantae</taxon>
        <taxon>Streptophyta</taxon>
        <taxon>Embryophyta</taxon>
        <taxon>Tracheophyta</taxon>
        <taxon>Spermatophyta</taxon>
        <taxon>Magnoliopsida</taxon>
        <taxon>eudicotyledons</taxon>
        <taxon>Gunneridae</taxon>
        <taxon>Pentapetalae</taxon>
        <taxon>Saxifragales</taxon>
        <taxon>Altingiaceae</taxon>
        <taxon>Liquidambar</taxon>
    </lineage>
</organism>
<name>A0AAP0NCJ6_LIQFO</name>
<protein>
    <submittedName>
        <fullName evidence="3">Uncharacterized protein</fullName>
    </submittedName>
</protein>
<evidence type="ECO:0000313" key="3">
    <source>
        <dbReference type="EMBL" id="KAK9270752.1"/>
    </source>
</evidence>
<dbReference type="PANTHER" id="PTHR46201">
    <property type="entry name" value="PHD FINGER PROTEIN MALE MEIOCYTE DEATH 1-RELATED"/>
    <property type="match status" value="1"/>
</dbReference>
<comment type="caution">
    <text evidence="3">The sequence shown here is derived from an EMBL/GenBank/DDBJ whole genome shotgun (WGS) entry which is preliminary data.</text>
</comment>
<evidence type="ECO:0000313" key="4">
    <source>
        <dbReference type="Proteomes" id="UP001415857"/>
    </source>
</evidence>
<dbReference type="EMBL" id="JBBPBK010000014">
    <property type="protein sequence ID" value="KAK9270752.1"/>
    <property type="molecule type" value="Genomic_DNA"/>
</dbReference>
<dbReference type="AlphaFoldDB" id="A0AAP0NCJ6"/>
<dbReference type="Pfam" id="PF25874">
    <property type="entry name" value="WHD_plant_repro"/>
    <property type="match status" value="1"/>
</dbReference>
<reference evidence="3 4" key="1">
    <citation type="journal article" date="2024" name="Plant J.">
        <title>Genome sequences and population genomics reveal climatic adaptation and genomic divergence between two closely related sweetgum species.</title>
        <authorList>
            <person name="Xu W.Q."/>
            <person name="Ren C.Q."/>
            <person name="Zhang X.Y."/>
            <person name="Comes H.P."/>
            <person name="Liu X.H."/>
            <person name="Li Y.G."/>
            <person name="Kettle C.J."/>
            <person name="Jalonen R."/>
            <person name="Gaisberger H."/>
            <person name="Ma Y.Z."/>
            <person name="Qiu Y.X."/>
        </authorList>
    </citation>
    <scope>NUCLEOTIDE SEQUENCE [LARGE SCALE GENOMIC DNA]</scope>
    <source>
        <strain evidence="3">Hangzhou</strain>
    </source>
</reference>
<evidence type="ECO:0000259" key="1">
    <source>
        <dbReference type="Pfam" id="PF25565"/>
    </source>
</evidence>
<dbReference type="Pfam" id="PF25565">
    <property type="entry name" value="Ubiquitin_At1g33420"/>
    <property type="match status" value="1"/>
</dbReference>
<feature type="domain" description="PHD finger protein MALE STERILITY 1-like ubiquitin-like" evidence="1">
    <location>
        <begin position="502"/>
        <end position="578"/>
    </location>
</feature>
<accession>A0AAP0NCJ6</accession>